<dbReference type="InterPro" id="IPR002201">
    <property type="entry name" value="Glyco_trans_9"/>
</dbReference>
<dbReference type="RefSeq" id="WP_257084224.1">
    <property type="nucleotide sequence ID" value="NZ_CP102096.1"/>
</dbReference>
<evidence type="ECO:0000313" key="3">
    <source>
        <dbReference type="EMBL" id="UUM30476.1"/>
    </source>
</evidence>
<dbReference type="Proteomes" id="UP001058602">
    <property type="component" value="Chromosome 1"/>
</dbReference>
<dbReference type="Gene3D" id="3.40.50.2000">
    <property type="entry name" value="Glycogen Phosphorylase B"/>
    <property type="match status" value="2"/>
</dbReference>
<dbReference type="CDD" id="cd03789">
    <property type="entry name" value="GT9_LPS_heptosyltransferase"/>
    <property type="match status" value="1"/>
</dbReference>
<proteinExistence type="predicted"/>
<dbReference type="PANTHER" id="PTHR30160:SF21">
    <property type="entry name" value="LIPOPOLYSACCHARIDE CORE HEPTOSYLTRANSFERASE OPSX"/>
    <property type="match status" value="1"/>
</dbReference>
<keyword evidence="4" id="KW-1185">Reference proteome</keyword>
<dbReference type="EMBL" id="CP102096">
    <property type="protein sequence ID" value="UUM30476.1"/>
    <property type="molecule type" value="Genomic_DNA"/>
</dbReference>
<dbReference type="Pfam" id="PF01075">
    <property type="entry name" value="Glyco_transf_9"/>
    <property type="match status" value="1"/>
</dbReference>
<sequence>MSKERLTPSSICVLRLSAIGDVCHALSVVQQIQRTYPKCAITWVMGKVEAQLLGDLPGIHVVIFDKKQGFKGMQSVWTQLKDQRFDYLLHMQVALRASLLSFGIKAKVKLGFSWPRAKEGQWLFTNKKLPVNNAEHVLDNFAEFAHYLGCPQQSPQWEIPLTKADSELADAISSPYIVISPAASKDERNWLTERYAELADYACSKGLQVVLCGAPTDRERLLADTIEQQMTSPCINLAGKTSLKQLTAVLGKASLVVAPDSGPAHIATTQGTPVVGLYAHSNPKRTGPYNSLDYVASAYEEVAQEQYGKPVSQLPWGARVKGKDLMSRITLEEVIEKFDKALESSDFSREDRAQQAMAD</sequence>
<evidence type="ECO:0000256" key="1">
    <source>
        <dbReference type="ARBA" id="ARBA00022676"/>
    </source>
</evidence>
<accession>A0ABY5LG96</accession>
<name>A0ABY5LG96_9VIBR</name>
<dbReference type="SUPFAM" id="SSF53756">
    <property type="entry name" value="UDP-Glycosyltransferase/glycogen phosphorylase"/>
    <property type="match status" value="1"/>
</dbReference>
<gene>
    <name evidence="3" type="ORF">NP165_12450</name>
</gene>
<reference evidence="3" key="1">
    <citation type="submission" date="2022-07" db="EMBL/GenBank/DDBJ databases">
        <title>Complete genome of Vibrio japonicus strain JCM 31412T and phylogenomic assessment of the Nereis clade of the genus Vibrio.</title>
        <authorList>
            <person name="Shlafstein M.D."/>
            <person name="Emsley S.A."/>
            <person name="Ushijima B."/>
            <person name="Videau P."/>
            <person name="Saw J.H."/>
        </authorList>
    </citation>
    <scope>NUCLEOTIDE SEQUENCE</scope>
    <source>
        <strain evidence="3">JCM 31412</strain>
    </source>
</reference>
<dbReference type="PANTHER" id="PTHR30160">
    <property type="entry name" value="TETRAACYLDISACCHARIDE 4'-KINASE-RELATED"/>
    <property type="match status" value="1"/>
</dbReference>
<keyword evidence="2" id="KW-0808">Transferase</keyword>
<evidence type="ECO:0000313" key="4">
    <source>
        <dbReference type="Proteomes" id="UP001058602"/>
    </source>
</evidence>
<evidence type="ECO:0000256" key="2">
    <source>
        <dbReference type="ARBA" id="ARBA00022679"/>
    </source>
</evidence>
<dbReference type="InterPro" id="IPR051199">
    <property type="entry name" value="LPS_LOS_Heptosyltrfase"/>
</dbReference>
<organism evidence="3 4">
    <name type="scientific">Vibrio japonicus</name>
    <dbReference type="NCBI Taxonomy" id="1824638"/>
    <lineage>
        <taxon>Bacteria</taxon>
        <taxon>Pseudomonadati</taxon>
        <taxon>Pseudomonadota</taxon>
        <taxon>Gammaproteobacteria</taxon>
        <taxon>Vibrionales</taxon>
        <taxon>Vibrionaceae</taxon>
        <taxon>Vibrio</taxon>
    </lineage>
</organism>
<protein>
    <submittedName>
        <fullName evidence="3">Glycosyltransferase family 9 protein</fullName>
    </submittedName>
</protein>
<keyword evidence="1" id="KW-0328">Glycosyltransferase</keyword>